<proteinExistence type="predicted"/>
<evidence type="ECO:0000313" key="3">
    <source>
        <dbReference type="Proteomes" id="UP001190700"/>
    </source>
</evidence>
<dbReference type="AlphaFoldDB" id="A0AAE0L973"/>
<gene>
    <name evidence="2" type="ORF">CYMTET_15159</name>
</gene>
<dbReference type="EMBL" id="LGRX02006377">
    <property type="protein sequence ID" value="KAK3276796.1"/>
    <property type="molecule type" value="Genomic_DNA"/>
</dbReference>
<reference evidence="2 3" key="1">
    <citation type="journal article" date="2015" name="Genome Biol. Evol.">
        <title>Comparative Genomics of a Bacterivorous Green Alga Reveals Evolutionary Causalities and Consequences of Phago-Mixotrophic Mode of Nutrition.</title>
        <authorList>
            <person name="Burns J.A."/>
            <person name="Paasch A."/>
            <person name="Narechania A."/>
            <person name="Kim E."/>
        </authorList>
    </citation>
    <scope>NUCLEOTIDE SEQUENCE [LARGE SCALE GENOMIC DNA]</scope>
    <source>
        <strain evidence="2 3">PLY_AMNH</strain>
    </source>
</reference>
<protein>
    <submittedName>
        <fullName evidence="2">Uncharacterized protein</fullName>
    </submittedName>
</protein>
<sequence length="75" mass="8894">MARVEHNAEVKKLILQTKKQELLASAISKEEKNRRDRKRRDRNEQRKEQEHAEKLRKAEETRNQAADRAAMKEAA</sequence>
<evidence type="ECO:0000256" key="1">
    <source>
        <dbReference type="SAM" id="MobiDB-lite"/>
    </source>
</evidence>
<organism evidence="2 3">
    <name type="scientific">Cymbomonas tetramitiformis</name>
    <dbReference type="NCBI Taxonomy" id="36881"/>
    <lineage>
        <taxon>Eukaryota</taxon>
        <taxon>Viridiplantae</taxon>
        <taxon>Chlorophyta</taxon>
        <taxon>Pyramimonadophyceae</taxon>
        <taxon>Pyramimonadales</taxon>
        <taxon>Pyramimonadaceae</taxon>
        <taxon>Cymbomonas</taxon>
    </lineage>
</organism>
<feature type="region of interest" description="Disordered" evidence="1">
    <location>
        <begin position="19"/>
        <end position="75"/>
    </location>
</feature>
<comment type="caution">
    <text evidence="2">The sequence shown here is derived from an EMBL/GenBank/DDBJ whole genome shotgun (WGS) entry which is preliminary data.</text>
</comment>
<feature type="compositionally biased region" description="Basic and acidic residues" evidence="1">
    <location>
        <begin position="41"/>
        <end position="62"/>
    </location>
</feature>
<evidence type="ECO:0000313" key="2">
    <source>
        <dbReference type="EMBL" id="KAK3276796.1"/>
    </source>
</evidence>
<dbReference type="Proteomes" id="UP001190700">
    <property type="component" value="Unassembled WGS sequence"/>
</dbReference>
<accession>A0AAE0L973</accession>
<keyword evidence="3" id="KW-1185">Reference proteome</keyword>
<name>A0AAE0L973_9CHLO</name>